<feature type="compositionally biased region" description="Basic and acidic residues" evidence="3">
    <location>
        <begin position="216"/>
        <end position="231"/>
    </location>
</feature>
<dbReference type="GO" id="GO:0004222">
    <property type="term" value="F:metalloendopeptidase activity"/>
    <property type="evidence" value="ECO:0007669"/>
    <property type="project" value="TreeGrafter"/>
</dbReference>
<keyword evidence="1" id="KW-0732">Signal</keyword>
<comment type="caution">
    <text evidence="5">The sequence shown here is derived from an EMBL/GenBank/DDBJ whole genome shotgun (WGS) entry which is preliminary data.</text>
</comment>
<dbReference type="CDD" id="cd12797">
    <property type="entry name" value="M23_peptidase"/>
    <property type="match status" value="1"/>
</dbReference>
<evidence type="ECO:0000256" key="3">
    <source>
        <dbReference type="SAM" id="MobiDB-lite"/>
    </source>
</evidence>
<evidence type="ECO:0000256" key="2">
    <source>
        <dbReference type="SAM" id="Coils"/>
    </source>
</evidence>
<feature type="region of interest" description="Disordered" evidence="3">
    <location>
        <begin position="177"/>
        <end position="234"/>
    </location>
</feature>
<feature type="region of interest" description="Disordered" evidence="3">
    <location>
        <begin position="252"/>
        <end position="283"/>
    </location>
</feature>
<dbReference type="SUPFAM" id="SSF51261">
    <property type="entry name" value="Duplicated hybrid motif"/>
    <property type="match status" value="1"/>
</dbReference>
<evidence type="ECO:0000313" key="6">
    <source>
        <dbReference type="Proteomes" id="UP000823612"/>
    </source>
</evidence>
<sequence>MHLLRKYLIPVIQVAAFTAFLLLSGIAYGQDRKTLEANKKKLENEIAQTEKQLDQTRNRRKNTVAELQLVNSNISKREELISGLNKEVNLTNREINNLSSKITRLSNDIETLKEEYAEMIVSSQRHRNQYSLLMFIFASQDFNQAWRRLRYMGQYNDYLKKQVALIKEKQVVLRDSKEKLEEERESKKELVREQQTAKQKLEKEKQNKNRLVSQLKSKENKLRKQMKEQQKKVNQLNAQIQKIIEEEIRRSQEEARKKGESSSGNTYALTPEEKTLSSNFESNKGKLPWPLERGVISGKFGTHPHPVISSVTVTNNGIDILTDKNAPVRAVFSGEVCNVGSVYGLKFVMIRHGAYVTVYANLDQVYVKEGDKVDTKEKIGRVYYDAEEGKSELQFQVWKSTAKQNPEYWIAK</sequence>
<evidence type="ECO:0000256" key="1">
    <source>
        <dbReference type="ARBA" id="ARBA00022729"/>
    </source>
</evidence>
<dbReference type="PANTHER" id="PTHR21666">
    <property type="entry name" value="PEPTIDASE-RELATED"/>
    <property type="match status" value="1"/>
</dbReference>
<gene>
    <name evidence="5" type="ORF">IAB08_02145</name>
</gene>
<dbReference type="InterPro" id="IPR050570">
    <property type="entry name" value="Cell_wall_metabolism_enzyme"/>
</dbReference>
<dbReference type="PANTHER" id="PTHR21666:SF289">
    <property type="entry name" value="L-ALA--D-GLU ENDOPEPTIDASE"/>
    <property type="match status" value="1"/>
</dbReference>
<dbReference type="Gene3D" id="6.10.250.3150">
    <property type="match status" value="1"/>
</dbReference>
<evidence type="ECO:0000313" key="5">
    <source>
        <dbReference type="EMBL" id="MBO8432080.1"/>
    </source>
</evidence>
<dbReference type="AlphaFoldDB" id="A0A9D9GYU4"/>
<feature type="coiled-coil region" evidence="2">
    <location>
        <begin position="32"/>
        <end position="129"/>
    </location>
</feature>
<dbReference type="InterPro" id="IPR011055">
    <property type="entry name" value="Dup_hybrid_motif"/>
</dbReference>
<dbReference type="Proteomes" id="UP000823612">
    <property type="component" value="Unassembled WGS sequence"/>
</dbReference>
<keyword evidence="2" id="KW-0175">Coiled coil</keyword>
<feature type="compositionally biased region" description="Basic and acidic residues" evidence="3">
    <location>
        <begin position="177"/>
        <end position="192"/>
    </location>
</feature>
<protein>
    <submittedName>
        <fullName evidence="5">Peptidoglycan DD-metalloendopeptidase family protein</fullName>
    </submittedName>
</protein>
<dbReference type="InterPro" id="IPR016047">
    <property type="entry name" value="M23ase_b-sheet_dom"/>
</dbReference>
<name>A0A9D9GYU4_9BACT</name>
<reference evidence="5" key="2">
    <citation type="journal article" date="2021" name="PeerJ">
        <title>Extensive microbial diversity within the chicken gut microbiome revealed by metagenomics and culture.</title>
        <authorList>
            <person name="Gilroy R."/>
            <person name="Ravi A."/>
            <person name="Getino M."/>
            <person name="Pursley I."/>
            <person name="Horton D.L."/>
            <person name="Alikhan N.F."/>
            <person name="Baker D."/>
            <person name="Gharbi K."/>
            <person name="Hall N."/>
            <person name="Watson M."/>
            <person name="Adriaenssens E.M."/>
            <person name="Foster-Nyarko E."/>
            <person name="Jarju S."/>
            <person name="Secka A."/>
            <person name="Antonio M."/>
            <person name="Oren A."/>
            <person name="Chaudhuri R.R."/>
            <person name="La Ragione R."/>
            <person name="Hildebrand F."/>
            <person name="Pallen M.J."/>
        </authorList>
    </citation>
    <scope>NUCLEOTIDE SEQUENCE</scope>
    <source>
        <strain evidence="5">2889</strain>
    </source>
</reference>
<accession>A0A9D9GYU4</accession>
<evidence type="ECO:0000259" key="4">
    <source>
        <dbReference type="Pfam" id="PF01551"/>
    </source>
</evidence>
<dbReference type="Pfam" id="PF01551">
    <property type="entry name" value="Peptidase_M23"/>
    <property type="match status" value="1"/>
</dbReference>
<feature type="domain" description="M23ase beta-sheet core" evidence="4">
    <location>
        <begin position="315"/>
        <end position="406"/>
    </location>
</feature>
<dbReference type="Gene3D" id="2.70.70.10">
    <property type="entry name" value="Glucose Permease (Domain IIA)"/>
    <property type="match status" value="1"/>
</dbReference>
<proteinExistence type="predicted"/>
<dbReference type="EMBL" id="JADIMZ010000029">
    <property type="protein sequence ID" value="MBO8432080.1"/>
    <property type="molecule type" value="Genomic_DNA"/>
</dbReference>
<organism evidence="5 6">
    <name type="scientific">Candidatus Pullibacteroides excrementavium</name>
    <dbReference type="NCBI Taxonomy" id="2840905"/>
    <lineage>
        <taxon>Bacteria</taxon>
        <taxon>Pseudomonadati</taxon>
        <taxon>Bacteroidota</taxon>
        <taxon>Bacteroidia</taxon>
        <taxon>Bacteroidales</taxon>
        <taxon>Candidatus Pullibacteroides</taxon>
    </lineage>
</organism>
<reference evidence="5" key="1">
    <citation type="submission" date="2020-10" db="EMBL/GenBank/DDBJ databases">
        <authorList>
            <person name="Gilroy R."/>
        </authorList>
    </citation>
    <scope>NUCLEOTIDE SEQUENCE</scope>
    <source>
        <strain evidence="5">2889</strain>
    </source>
</reference>